<dbReference type="Proteomes" id="UP000184301">
    <property type="component" value="Unassembled WGS sequence"/>
</dbReference>
<dbReference type="OrthoDB" id="2085859at2"/>
<accession>A0A1M6HGF2</accession>
<evidence type="ECO:0000313" key="2">
    <source>
        <dbReference type="Proteomes" id="UP000184301"/>
    </source>
</evidence>
<dbReference type="EMBL" id="FQZY01000005">
    <property type="protein sequence ID" value="SHJ21262.1"/>
    <property type="molecule type" value="Genomic_DNA"/>
</dbReference>
<gene>
    <name evidence="1" type="ORF">SAMN02745243_00012</name>
</gene>
<organism evidence="1 2">
    <name type="scientific">Hespellia stercorisuis DSM 15480</name>
    <dbReference type="NCBI Taxonomy" id="1121950"/>
    <lineage>
        <taxon>Bacteria</taxon>
        <taxon>Bacillati</taxon>
        <taxon>Bacillota</taxon>
        <taxon>Clostridia</taxon>
        <taxon>Lachnospirales</taxon>
        <taxon>Lachnospiraceae</taxon>
        <taxon>Hespellia</taxon>
    </lineage>
</organism>
<sequence>MNIKIYRYLYVSESLERKKSRILGKLVSNELQPDIYVITLAANPQEQLEFYNSMLLKQKIFSPESLMVVGIARGYEDALYLVEEITRDVYEKTAGTDIRQYISERQNQYERS</sequence>
<dbReference type="AlphaFoldDB" id="A0A1M6HGF2"/>
<keyword evidence="2" id="KW-1185">Reference proteome</keyword>
<name>A0A1M6HGF2_9FIRM</name>
<protein>
    <submittedName>
        <fullName evidence="1">Uncharacterized protein</fullName>
    </submittedName>
</protein>
<proteinExistence type="predicted"/>
<reference evidence="1 2" key="1">
    <citation type="submission" date="2016-11" db="EMBL/GenBank/DDBJ databases">
        <authorList>
            <person name="Jaros S."/>
            <person name="Januszkiewicz K."/>
            <person name="Wedrychowicz H."/>
        </authorList>
    </citation>
    <scope>NUCLEOTIDE SEQUENCE [LARGE SCALE GENOMIC DNA]</scope>
    <source>
        <strain evidence="1 2">DSM 15480</strain>
    </source>
</reference>
<dbReference type="RefSeq" id="WP_073103463.1">
    <property type="nucleotide sequence ID" value="NZ_FQZY01000005.1"/>
</dbReference>
<evidence type="ECO:0000313" key="1">
    <source>
        <dbReference type="EMBL" id="SHJ21262.1"/>
    </source>
</evidence>
<dbReference type="STRING" id="1121950.SAMN02745243_00012"/>